<feature type="region of interest" description="Disordered" evidence="6">
    <location>
        <begin position="194"/>
        <end position="235"/>
    </location>
</feature>
<feature type="coiled-coil region" evidence="5">
    <location>
        <begin position="133"/>
        <end position="160"/>
    </location>
</feature>
<dbReference type="Pfam" id="PF00877">
    <property type="entry name" value="NLPC_P60"/>
    <property type="match status" value="1"/>
</dbReference>
<sequence>MSSLKLDFAGPLTSAGLDVHGTASMLAKLLPFDMPTLPGFRMPDFTDFDPLAAVANASGASRTGAAADLADYRATISDGVVRGGVLIGTAAFELATIGAELIRKAAATPAIAISPASLLGAAAYVAGLIADAIRDALRVLNALEKDLRQVAETLSSATAAAQNRIMPGPGPVTEKARGELQRLASLVVPPAKAAAQPAPPEVKPASAVAPPPPPEPAAAAAPPPEPAPAQESGSAVGAAAVEAAKSQIGTPYVWGGAAPGGFDCSGLTSWAYKQAGLDIPRVAADQTVGRQVSYEELQPGDLVLWSGHAAMYAGDGMMIEAGSPVQLNPVRTENLGMTFRGFWRPTG</sequence>
<evidence type="ECO:0000256" key="5">
    <source>
        <dbReference type="SAM" id="Coils"/>
    </source>
</evidence>
<keyword evidence="2" id="KW-0645">Protease</keyword>
<protein>
    <submittedName>
        <fullName evidence="8">C40 family peptidase</fullName>
    </submittedName>
</protein>
<dbReference type="SUPFAM" id="SSF54001">
    <property type="entry name" value="Cysteine proteinases"/>
    <property type="match status" value="1"/>
</dbReference>
<keyword evidence="5" id="KW-0175">Coiled coil</keyword>
<comment type="caution">
    <text evidence="8">The sequence shown here is derived from an EMBL/GenBank/DDBJ whole genome shotgun (WGS) entry which is preliminary data.</text>
</comment>
<name>A0ABT4R539_9CORY</name>
<comment type="similarity">
    <text evidence="1">Belongs to the peptidase C40 family.</text>
</comment>
<dbReference type="Proteomes" id="UP001146453">
    <property type="component" value="Unassembled WGS sequence"/>
</dbReference>
<dbReference type="InterPro" id="IPR000064">
    <property type="entry name" value="NLP_P60_dom"/>
</dbReference>
<evidence type="ECO:0000313" key="8">
    <source>
        <dbReference type="EMBL" id="MCZ9290673.1"/>
    </source>
</evidence>
<evidence type="ECO:0000256" key="4">
    <source>
        <dbReference type="ARBA" id="ARBA00022807"/>
    </source>
</evidence>
<evidence type="ECO:0000256" key="1">
    <source>
        <dbReference type="ARBA" id="ARBA00007074"/>
    </source>
</evidence>
<dbReference type="EMBL" id="JAKMUR010000001">
    <property type="protein sequence ID" value="MCZ9290673.1"/>
    <property type="molecule type" value="Genomic_DNA"/>
</dbReference>
<feature type="compositionally biased region" description="Pro residues" evidence="6">
    <location>
        <begin position="209"/>
        <end position="227"/>
    </location>
</feature>
<dbReference type="PROSITE" id="PS51935">
    <property type="entry name" value="NLPC_P60"/>
    <property type="match status" value="1"/>
</dbReference>
<keyword evidence="4" id="KW-0788">Thiol protease</keyword>
<evidence type="ECO:0000256" key="3">
    <source>
        <dbReference type="ARBA" id="ARBA00022801"/>
    </source>
</evidence>
<dbReference type="RefSeq" id="WP_239357047.1">
    <property type="nucleotide sequence ID" value="NZ_JAKMUR010000001.1"/>
</dbReference>
<keyword evidence="9" id="KW-1185">Reference proteome</keyword>
<accession>A0ABT4R539</accession>
<keyword evidence="3" id="KW-0378">Hydrolase</keyword>
<organism evidence="8 9">
    <name type="scientific">Corynebacterium lehmanniae</name>
    <dbReference type="NCBI Taxonomy" id="2913497"/>
    <lineage>
        <taxon>Bacteria</taxon>
        <taxon>Bacillati</taxon>
        <taxon>Actinomycetota</taxon>
        <taxon>Actinomycetes</taxon>
        <taxon>Mycobacteriales</taxon>
        <taxon>Corynebacteriaceae</taxon>
        <taxon>Corynebacterium</taxon>
    </lineage>
</organism>
<dbReference type="InterPro" id="IPR038765">
    <property type="entry name" value="Papain-like_cys_pep_sf"/>
</dbReference>
<dbReference type="InterPro" id="IPR051794">
    <property type="entry name" value="PG_Endopeptidase_C40"/>
</dbReference>
<reference evidence="8" key="1">
    <citation type="submission" date="2022-02" db="EMBL/GenBank/DDBJ databases">
        <title>Corynebacterium sp. from urogenital microbiome.</title>
        <authorList>
            <person name="Cappelli E.A."/>
            <person name="Ribeiro T.G."/>
            <person name="Peixe L."/>
        </authorList>
    </citation>
    <scope>NUCLEOTIDE SEQUENCE</scope>
    <source>
        <strain evidence="8">C8Ua_144</strain>
    </source>
</reference>
<evidence type="ECO:0000256" key="6">
    <source>
        <dbReference type="SAM" id="MobiDB-lite"/>
    </source>
</evidence>
<dbReference type="PANTHER" id="PTHR47359">
    <property type="entry name" value="PEPTIDOGLYCAN DL-ENDOPEPTIDASE CWLO"/>
    <property type="match status" value="1"/>
</dbReference>
<evidence type="ECO:0000259" key="7">
    <source>
        <dbReference type="PROSITE" id="PS51935"/>
    </source>
</evidence>
<dbReference type="PANTHER" id="PTHR47359:SF3">
    <property type="entry name" value="NLP_P60 DOMAIN-CONTAINING PROTEIN-RELATED"/>
    <property type="match status" value="1"/>
</dbReference>
<feature type="domain" description="NlpC/P60" evidence="7">
    <location>
        <begin position="234"/>
        <end position="347"/>
    </location>
</feature>
<gene>
    <name evidence="8" type="ORF">L8U61_00770</name>
</gene>
<evidence type="ECO:0000256" key="2">
    <source>
        <dbReference type="ARBA" id="ARBA00022670"/>
    </source>
</evidence>
<proteinExistence type="inferred from homology"/>
<dbReference type="Gene3D" id="3.90.1720.10">
    <property type="entry name" value="endopeptidase domain like (from Nostoc punctiforme)"/>
    <property type="match status" value="1"/>
</dbReference>
<evidence type="ECO:0000313" key="9">
    <source>
        <dbReference type="Proteomes" id="UP001146453"/>
    </source>
</evidence>